<evidence type="ECO:0000313" key="1">
    <source>
        <dbReference type="EMBL" id="KAB8211966.1"/>
    </source>
</evidence>
<organism evidence="1 2">
    <name type="scientific">Aspergillus parasiticus</name>
    <dbReference type="NCBI Taxonomy" id="5067"/>
    <lineage>
        <taxon>Eukaryota</taxon>
        <taxon>Fungi</taxon>
        <taxon>Dikarya</taxon>
        <taxon>Ascomycota</taxon>
        <taxon>Pezizomycotina</taxon>
        <taxon>Eurotiomycetes</taxon>
        <taxon>Eurotiomycetidae</taxon>
        <taxon>Eurotiales</taxon>
        <taxon>Aspergillaceae</taxon>
        <taxon>Aspergillus</taxon>
        <taxon>Aspergillus subgen. Circumdati</taxon>
    </lineage>
</organism>
<sequence>MASFSSQGAGAEDSLSTFRFPDASVDPELLADDIVQLAARGAGTEFLNYFNYGGSDASIGIYMGTVWAKAAASDSATSVKLLSGKTVTLDQQGRSQFGPGNWSVVLEQWLPPDNLYDVETVANKKNVSLSVSGSNLTSWKDLGYQNASGVAYYTSSFLWPKKETGATGAYLVIPSVSHGIIISINGNEIPAVDITNPTTDVST</sequence>
<reference evidence="1 2" key="1">
    <citation type="submission" date="2019-04" db="EMBL/GenBank/DDBJ databases">
        <title>Fungal friends and foes A comparative genomics study of 23 Aspergillus species from section Flavi.</title>
        <authorList>
            <consortium name="DOE Joint Genome Institute"/>
            <person name="Kjaerbolling I."/>
            <person name="Vesth T.C."/>
            <person name="Frisvad J.C."/>
            <person name="Nybo J.L."/>
            <person name="Theobald S."/>
            <person name="Kildgaard S."/>
            <person name="Petersen T.I."/>
            <person name="Kuo A."/>
            <person name="Sato A."/>
            <person name="Lyhne E.K."/>
            <person name="Kogle M.E."/>
            <person name="Wiebenga A."/>
            <person name="Kun R.S."/>
            <person name="Lubbers R.J."/>
            <person name="Makela M.R."/>
            <person name="Barry K."/>
            <person name="Chovatia M."/>
            <person name="Clum A."/>
            <person name="Daum C."/>
            <person name="Haridas S."/>
            <person name="He G."/>
            <person name="LaButti K."/>
            <person name="Lipzen A."/>
            <person name="Mondo S."/>
            <person name="Pangilinan J."/>
            <person name="Riley R."/>
            <person name="Salamov A."/>
            <person name="Simmons B.A."/>
            <person name="Magnuson J.K."/>
            <person name="Henrissat B."/>
            <person name="Mortensen U.H."/>
            <person name="Larsen T.O."/>
            <person name="De vries R.P."/>
            <person name="Grigoriev I.V."/>
            <person name="Machida M."/>
            <person name="Baker S.E."/>
            <person name="Andersen M.R."/>
        </authorList>
    </citation>
    <scope>NUCLEOTIDE SEQUENCE [LARGE SCALE GENOMIC DNA]</scope>
    <source>
        <strain evidence="1 2">CBS 117618</strain>
    </source>
</reference>
<evidence type="ECO:0000313" key="2">
    <source>
        <dbReference type="Proteomes" id="UP000326532"/>
    </source>
</evidence>
<accession>A0A5N6E364</accession>
<dbReference type="VEuPathDB" id="FungiDB:BDV34DRAFT_219180"/>
<dbReference type="AlphaFoldDB" id="A0A5N6E364"/>
<dbReference type="Proteomes" id="UP000326532">
    <property type="component" value="Unassembled WGS sequence"/>
</dbReference>
<name>A0A5N6E364_ASPPA</name>
<gene>
    <name evidence="1" type="ORF">BDV34DRAFT_219180</name>
</gene>
<keyword evidence="2" id="KW-1185">Reference proteome</keyword>
<protein>
    <submittedName>
        <fullName evidence="1">Uncharacterized protein</fullName>
    </submittedName>
</protein>
<dbReference type="EMBL" id="ML734937">
    <property type="protein sequence ID" value="KAB8211966.1"/>
    <property type="molecule type" value="Genomic_DNA"/>
</dbReference>
<proteinExistence type="predicted"/>